<dbReference type="GO" id="GO:0006396">
    <property type="term" value="P:RNA processing"/>
    <property type="evidence" value="ECO:0007669"/>
    <property type="project" value="InterPro"/>
</dbReference>
<sequence>MLIDGSTCTSEVENRSKGGKKPWADVLVRKCNICGFARRFPVAAERQKRRPLRSREEQFAAQNDKDS</sequence>
<reference evidence="2 3" key="1">
    <citation type="journal article" date="2018" name="New Phytol.">
        <title>Comparative genomics and transcriptomics depict ericoid mycorrhizal fungi as versatile saprotrophs and plant mutualists.</title>
        <authorList>
            <person name="Martino E."/>
            <person name="Morin E."/>
            <person name="Grelet G.A."/>
            <person name="Kuo A."/>
            <person name="Kohler A."/>
            <person name="Daghino S."/>
            <person name="Barry K.W."/>
            <person name="Cichocki N."/>
            <person name="Clum A."/>
            <person name="Dockter R.B."/>
            <person name="Hainaut M."/>
            <person name="Kuo R.C."/>
            <person name="LaButti K."/>
            <person name="Lindahl B.D."/>
            <person name="Lindquist E.A."/>
            <person name="Lipzen A."/>
            <person name="Khouja H.R."/>
            <person name="Magnuson J."/>
            <person name="Murat C."/>
            <person name="Ohm R.A."/>
            <person name="Singer S.W."/>
            <person name="Spatafora J.W."/>
            <person name="Wang M."/>
            <person name="Veneault-Fourrey C."/>
            <person name="Henrissat B."/>
            <person name="Grigoriev I.V."/>
            <person name="Martin F.M."/>
            <person name="Perotto S."/>
        </authorList>
    </citation>
    <scope>NUCLEOTIDE SEQUENCE [LARGE SCALE GENOMIC DNA]</scope>
    <source>
        <strain evidence="2 3">ATCC 22711</strain>
    </source>
</reference>
<dbReference type="Proteomes" id="UP000241818">
    <property type="component" value="Unassembled WGS sequence"/>
</dbReference>
<dbReference type="OrthoDB" id="128536at2759"/>
<proteinExistence type="predicted"/>
<dbReference type="InterPro" id="IPR007175">
    <property type="entry name" value="Rpr2/Snm1/Rpp21"/>
</dbReference>
<dbReference type="AlphaFoldDB" id="A0A2T3B573"/>
<feature type="compositionally biased region" description="Basic and acidic residues" evidence="1">
    <location>
        <begin position="53"/>
        <end position="67"/>
    </location>
</feature>
<dbReference type="RefSeq" id="XP_024722043.1">
    <property type="nucleotide sequence ID" value="XM_024866462.1"/>
</dbReference>
<accession>A0A2T3B573</accession>
<evidence type="ECO:0000256" key="1">
    <source>
        <dbReference type="SAM" id="MobiDB-lite"/>
    </source>
</evidence>
<dbReference type="InParanoid" id="A0A2T3B573"/>
<dbReference type="EMBL" id="KZ679009">
    <property type="protein sequence ID" value="PSS21888.1"/>
    <property type="molecule type" value="Genomic_DNA"/>
</dbReference>
<dbReference type="GeneID" id="36574543"/>
<feature type="region of interest" description="Disordered" evidence="1">
    <location>
        <begin position="45"/>
        <end position="67"/>
    </location>
</feature>
<dbReference type="Gene3D" id="6.20.50.20">
    <property type="match status" value="1"/>
</dbReference>
<evidence type="ECO:0000313" key="3">
    <source>
        <dbReference type="Proteomes" id="UP000241818"/>
    </source>
</evidence>
<organism evidence="2 3">
    <name type="scientific">Amorphotheca resinae ATCC 22711</name>
    <dbReference type="NCBI Taxonomy" id="857342"/>
    <lineage>
        <taxon>Eukaryota</taxon>
        <taxon>Fungi</taxon>
        <taxon>Dikarya</taxon>
        <taxon>Ascomycota</taxon>
        <taxon>Pezizomycotina</taxon>
        <taxon>Leotiomycetes</taxon>
        <taxon>Helotiales</taxon>
        <taxon>Amorphothecaceae</taxon>
        <taxon>Amorphotheca</taxon>
    </lineage>
</organism>
<dbReference type="STRING" id="857342.A0A2T3B573"/>
<evidence type="ECO:0000313" key="2">
    <source>
        <dbReference type="EMBL" id="PSS21888.1"/>
    </source>
</evidence>
<name>A0A2T3B573_AMORE</name>
<gene>
    <name evidence="2" type="ORF">M430DRAFT_33958</name>
</gene>
<dbReference type="Pfam" id="PF04032">
    <property type="entry name" value="Rpr2"/>
    <property type="match status" value="1"/>
</dbReference>
<keyword evidence="3" id="KW-1185">Reference proteome</keyword>
<protein>
    <submittedName>
        <fullName evidence="2">Uncharacterized protein</fullName>
    </submittedName>
</protein>